<name>A0A2S7K7C0_9PROT</name>
<keyword evidence="2" id="KW-1185">Reference proteome</keyword>
<organism evidence="1 2">
    <name type="scientific">Hyphococcus luteus</name>
    <dbReference type="NCBI Taxonomy" id="2058213"/>
    <lineage>
        <taxon>Bacteria</taxon>
        <taxon>Pseudomonadati</taxon>
        <taxon>Pseudomonadota</taxon>
        <taxon>Alphaproteobacteria</taxon>
        <taxon>Parvularculales</taxon>
        <taxon>Parvularculaceae</taxon>
        <taxon>Hyphococcus</taxon>
    </lineage>
</organism>
<sequence>MDRAREKDVRHSLLISIFAISAAACSAEKPAASENIAPAQPELKQLWLAEGFSAPEGSAAAPGGGYFISNVAGEGPDKDGEGWISLISADGAMITERFADGFNAPKGMAVLDGVLYIADIDRVRMIDAASGEDKGDIAVEGAKFLNDATVWNGAVYVSDSLTNSILKIEDGAASVWITDDRLGKVNGVLGAGETLYAVTMDTGSLYVVDAQGRLTEIANGMMTADGVGLVEDDGWLVSTVVGEIFYVSPEGEPTKLIDTREAGISQNDLNVYGDIAIAPNWRPGTVTAWKINQ</sequence>
<evidence type="ECO:0000313" key="2">
    <source>
        <dbReference type="Proteomes" id="UP000239504"/>
    </source>
</evidence>
<dbReference type="PROSITE" id="PS51257">
    <property type="entry name" value="PROKAR_LIPOPROTEIN"/>
    <property type="match status" value="1"/>
</dbReference>
<dbReference type="EMBL" id="PJCH01000005">
    <property type="protein sequence ID" value="PQA88403.1"/>
    <property type="molecule type" value="Genomic_DNA"/>
</dbReference>
<dbReference type="InterPro" id="IPR011042">
    <property type="entry name" value="6-blade_b-propeller_TolB-like"/>
</dbReference>
<dbReference type="AlphaFoldDB" id="A0A2S7K7C0"/>
<dbReference type="SUPFAM" id="SSF63829">
    <property type="entry name" value="Calcium-dependent phosphotriesterase"/>
    <property type="match status" value="1"/>
</dbReference>
<protein>
    <recommendedName>
        <fullName evidence="3">ATP/GTP-binding protein</fullName>
    </recommendedName>
</protein>
<dbReference type="Proteomes" id="UP000239504">
    <property type="component" value="Unassembled WGS sequence"/>
</dbReference>
<comment type="caution">
    <text evidence="1">The sequence shown here is derived from an EMBL/GenBank/DDBJ whole genome shotgun (WGS) entry which is preliminary data.</text>
</comment>
<gene>
    <name evidence="1" type="ORF">CW354_08905</name>
</gene>
<dbReference type="Gene3D" id="2.120.10.30">
    <property type="entry name" value="TolB, C-terminal domain"/>
    <property type="match status" value="1"/>
</dbReference>
<proteinExistence type="predicted"/>
<evidence type="ECO:0008006" key="3">
    <source>
        <dbReference type="Google" id="ProtNLM"/>
    </source>
</evidence>
<evidence type="ECO:0000313" key="1">
    <source>
        <dbReference type="EMBL" id="PQA88403.1"/>
    </source>
</evidence>
<accession>A0A2S7K7C0</accession>
<reference evidence="1 2" key="1">
    <citation type="submission" date="2017-12" db="EMBL/GenBank/DDBJ databases">
        <authorList>
            <person name="Hurst M.R.H."/>
        </authorList>
    </citation>
    <scope>NUCLEOTIDE SEQUENCE [LARGE SCALE GENOMIC DNA]</scope>
    <source>
        <strain evidence="1 2">SY-3-19</strain>
    </source>
</reference>